<dbReference type="STRING" id="486698.AWC22_08195"/>
<comment type="caution">
    <text evidence="7">The sequence shown here is derived from an EMBL/GenBank/DDBJ whole genome shotgun (WGS) entry which is preliminary data.</text>
</comment>
<evidence type="ECO:0000313" key="8">
    <source>
        <dbReference type="Proteomes" id="UP000193087"/>
    </source>
</evidence>
<dbReference type="GO" id="GO:0006508">
    <property type="term" value="P:proteolysis"/>
    <property type="evidence" value="ECO:0007669"/>
    <property type="project" value="UniProtKB-KW"/>
</dbReference>
<dbReference type="GO" id="GO:0005829">
    <property type="term" value="C:cytosol"/>
    <property type="evidence" value="ECO:0007669"/>
    <property type="project" value="TreeGrafter"/>
</dbReference>
<evidence type="ECO:0000256" key="3">
    <source>
        <dbReference type="ARBA" id="ARBA00022825"/>
    </source>
</evidence>
<dbReference type="InterPro" id="IPR029058">
    <property type="entry name" value="AB_hydrolase_fold"/>
</dbReference>
<dbReference type="InterPro" id="IPR023302">
    <property type="entry name" value="Pept_S9A_N"/>
</dbReference>
<feature type="domain" description="Peptidase S9 prolyl oligopeptidase catalytic" evidence="5">
    <location>
        <begin position="573"/>
        <end position="775"/>
    </location>
</feature>
<dbReference type="InterPro" id="IPR001375">
    <property type="entry name" value="Peptidase_S9_cat"/>
</dbReference>
<accession>A0A1X2DHJ6</accession>
<dbReference type="Pfam" id="PF02897">
    <property type="entry name" value="Peptidase_S9_N"/>
    <property type="match status" value="1"/>
</dbReference>
<dbReference type="RefSeq" id="WP_239656796.1">
    <property type="nucleotide sequence ID" value="NZ_CAJMWJ010000001.1"/>
</dbReference>
<dbReference type="SUPFAM" id="SSF50993">
    <property type="entry name" value="Peptidase/esterase 'gauge' domain"/>
    <property type="match status" value="1"/>
</dbReference>
<evidence type="ECO:0000259" key="5">
    <source>
        <dbReference type="Pfam" id="PF00326"/>
    </source>
</evidence>
<keyword evidence="8" id="KW-1185">Reference proteome</keyword>
<keyword evidence="3" id="KW-0720">Serine protease</keyword>
<evidence type="ECO:0000256" key="2">
    <source>
        <dbReference type="ARBA" id="ARBA00022801"/>
    </source>
</evidence>
<evidence type="ECO:0000259" key="6">
    <source>
        <dbReference type="Pfam" id="PF02897"/>
    </source>
</evidence>
<dbReference type="InterPro" id="IPR002470">
    <property type="entry name" value="Peptidase_S9A"/>
</dbReference>
<feature type="compositionally biased region" description="Low complexity" evidence="4">
    <location>
        <begin position="363"/>
        <end position="375"/>
    </location>
</feature>
<name>A0A1X2DHJ6_9MYCO</name>
<dbReference type="GO" id="GO:0070012">
    <property type="term" value="F:oligopeptidase activity"/>
    <property type="evidence" value="ECO:0007669"/>
    <property type="project" value="TreeGrafter"/>
</dbReference>
<evidence type="ECO:0000313" key="7">
    <source>
        <dbReference type="EMBL" id="ORW87606.1"/>
    </source>
</evidence>
<proteinExistence type="predicted"/>
<dbReference type="Proteomes" id="UP000193087">
    <property type="component" value="Unassembled WGS sequence"/>
</dbReference>
<dbReference type="GeneID" id="93492877"/>
<protein>
    <submittedName>
        <fullName evidence="7">Prolyl oligopeptidase</fullName>
    </submittedName>
</protein>
<dbReference type="PANTHER" id="PTHR42881">
    <property type="entry name" value="PROLYL ENDOPEPTIDASE"/>
    <property type="match status" value="1"/>
</dbReference>
<dbReference type="EMBL" id="LQPQ01000003">
    <property type="protein sequence ID" value="ORW87606.1"/>
    <property type="molecule type" value="Genomic_DNA"/>
</dbReference>
<gene>
    <name evidence="7" type="ORF">AWC22_08195</name>
</gene>
<dbReference type="SUPFAM" id="SSF53474">
    <property type="entry name" value="alpha/beta-Hydrolases"/>
    <property type="match status" value="1"/>
</dbReference>
<reference evidence="7 8" key="1">
    <citation type="submission" date="2016-01" db="EMBL/GenBank/DDBJ databases">
        <title>The new phylogeny of the genus Mycobacterium.</title>
        <authorList>
            <person name="Tarcisio F."/>
            <person name="Conor M."/>
            <person name="Antonella G."/>
            <person name="Elisabetta G."/>
            <person name="Giulia F.S."/>
            <person name="Sara T."/>
            <person name="Anna F."/>
            <person name="Clotilde B."/>
            <person name="Roberto B."/>
            <person name="Veronica D.S."/>
            <person name="Fabio R."/>
            <person name="Monica P."/>
            <person name="Olivier J."/>
            <person name="Enrico T."/>
            <person name="Nicola S."/>
        </authorList>
    </citation>
    <scope>NUCLEOTIDE SEQUENCE [LARGE SCALE GENOMIC DNA]</scope>
    <source>
        <strain evidence="7 8">DSM 45176</strain>
    </source>
</reference>
<dbReference type="InterPro" id="IPR051167">
    <property type="entry name" value="Prolyl_oligopep/macrocyclase"/>
</dbReference>
<feature type="region of interest" description="Disordered" evidence="4">
    <location>
        <begin position="356"/>
        <end position="459"/>
    </location>
</feature>
<dbReference type="Gene3D" id="2.130.10.120">
    <property type="entry name" value="Prolyl oligopeptidase, N-terminal domain"/>
    <property type="match status" value="2"/>
</dbReference>
<feature type="domain" description="Peptidase S9A N-terminal" evidence="6">
    <location>
        <begin position="8"/>
        <end position="260"/>
    </location>
</feature>
<organism evidence="7 8">
    <name type="scientific">Mycobacterium riyadhense</name>
    <dbReference type="NCBI Taxonomy" id="486698"/>
    <lineage>
        <taxon>Bacteria</taxon>
        <taxon>Bacillati</taxon>
        <taxon>Actinomycetota</taxon>
        <taxon>Actinomycetes</taxon>
        <taxon>Mycobacteriales</taxon>
        <taxon>Mycobacteriaceae</taxon>
        <taxon>Mycobacterium</taxon>
    </lineage>
</organism>
<keyword evidence="2" id="KW-0378">Hydrolase</keyword>
<dbReference type="GO" id="GO:0004252">
    <property type="term" value="F:serine-type endopeptidase activity"/>
    <property type="evidence" value="ECO:0007669"/>
    <property type="project" value="InterPro"/>
</dbReference>
<dbReference type="PRINTS" id="PR00862">
    <property type="entry name" value="PROLIGOPTASE"/>
</dbReference>
<dbReference type="PANTHER" id="PTHR42881:SF13">
    <property type="entry name" value="PROLYL ENDOPEPTIDASE"/>
    <property type="match status" value="1"/>
</dbReference>
<dbReference type="Gene3D" id="3.40.50.1820">
    <property type="entry name" value="alpha/beta hydrolase"/>
    <property type="match status" value="2"/>
</dbReference>
<dbReference type="AlphaFoldDB" id="A0A1X2DHJ6"/>
<evidence type="ECO:0000256" key="4">
    <source>
        <dbReference type="SAM" id="MobiDB-lite"/>
    </source>
</evidence>
<evidence type="ECO:0000256" key="1">
    <source>
        <dbReference type="ARBA" id="ARBA00022670"/>
    </source>
</evidence>
<sequence>MTSEAVSAVTTDPYLWLEDVTGAEALDWVRARNEPTLAEFCSGKFEAEFERMRAQALEVLDTDARIPYVVRRGEYLYNFWRDAANPRGLWRRTTLESYRTDSPEWDVLIDVDELGRADDQKWVWAGAGVIEPDHTRALVALSPGGSDACVVREFDMLTRQFVDGGFQLPEAKSQVSWEDADTVLVGTDFGPDSLTESGYPRIIKRWHRGTPLADAQTIFEGTPADVRVGASVDRTPGYERTLLVRALDFWNDEVYELRGSELIRIDAPTDANVSIHRDWLLIEPRTDWTRGTTTYTAGSLLAANYDEFLAGTAELQVVFAPDERTSLNHYAWTRDRLLIVTLADVASRVEIVTPGCLGDDPLRPASPRLRPSPGRLGDDPLHPASPRLRSSPGRLGDDPLRPASPRLRSSPGCLGDDPLHPASPRLRSSPGCLGDDPLHPASPRLRSSPGSWRREPLAGIPPATNTVIVAADDKSDEFFLDSSGFTSPSRLMRGTGPAEPVQIKSAPAFFDAENVAVAQHFVTSSDGTSIPYFVVRPEGAHSPGEPRPTLLYGYGGFETSNTPSYSGVLGRLWLARGGTYVLANIRGGGEYGPGWHTQAMREGRHKVAEDFVAVADDLVDRGITSVAQLGAQGGSNGGLLMGIMLTKYPEKFGALVCSVPLLDMKRYHLLLAGASWMAEYGDPDNPDDWAFISEYSPYQNISADRRYPPILITTSTRDDRVHPGHARKMTAALQAAGHRVWYYENIEGGHGGAADNEQLAFKSALTYSFLHRMLAPQR</sequence>
<dbReference type="Pfam" id="PF00326">
    <property type="entry name" value="Peptidase_S9"/>
    <property type="match status" value="1"/>
</dbReference>
<keyword evidence="1" id="KW-0645">Protease</keyword>